<gene>
    <name evidence="3" type="ORF">CATMQ487_20320</name>
</gene>
<evidence type="ECO:0000313" key="4">
    <source>
        <dbReference type="Proteomes" id="UP001057498"/>
    </source>
</evidence>
<keyword evidence="4" id="KW-1185">Reference proteome</keyword>
<feature type="domain" description="TonB C-terminal" evidence="2">
    <location>
        <begin position="142"/>
        <end position="202"/>
    </location>
</feature>
<accession>A0ABN6PLZ6</accession>
<feature type="compositionally biased region" description="Low complexity" evidence="1">
    <location>
        <begin position="93"/>
        <end position="104"/>
    </location>
</feature>
<evidence type="ECO:0000259" key="2">
    <source>
        <dbReference type="Pfam" id="PF03544"/>
    </source>
</evidence>
<dbReference type="EMBL" id="AP025730">
    <property type="protein sequence ID" value="BDI05062.1"/>
    <property type="molecule type" value="Genomic_DNA"/>
</dbReference>
<feature type="region of interest" description="Disordered" evidence="1">
    <location>
        <begin position="15"/>
        <end position="109"/>
    </location>
</feature>
<dbReference type="InterPro" id="IPR037682">
    <property type="entry name" value="TonB_C"/>
</dbReference>
<dbReference type="Gene3D" id="3.30.1150.10">
    <property type="match status" value="1"/>
</dbReference>
<proteinExistence type="predicted"/>
<sequence length="216" mass="22312">MAAASLLAHLGLLGLLTGEPPSAGRRPADGAASSRPRSVLVRSTPVPDDASAPVPPPAIERAAEPPPHAAPHDEAPSAETAASSPHQTPSQTPALAGPALAGPDDGAEYLPRSALSVVPQPLGEVLLTYPPGAPPGRHRGELTLFIDEQGSVQRVRIDSGEAELPVVFQEAARQAFLAARFTPGELQGRAVKARMRIAVEFEATEAPEGAEDRGPR</sequence>
<dbReference type="SUPFAM" id="SSF74653">
    <property type="entry name" value="TolA/TonB C-terminal domain"/>
    <property type="match status" value="1"/>
</dbReference>
<dbReference type="Proteomes" id="UP001057498">
    <property type="component" value="Chromosome"/>
</dbReference>
<feature type="compositionally biased region" description="Pro residues" evidence="1">
    <location>
        <begin position="53"/>
        <end position="69"/>
    </location>
</feature>
<organism evidence="3 4">
    <name type="scientific">Sphaerotilus microaerophilus</name>
    <dbReference type="NCBI Taxonomy" id="2914710"/>
    <lineage>
        <taxon>Bacteria</taxon>
        <taxon>Pseudomonadati</taxon>
        <taxon>Pseudomonadota</taxon>
        <taxon>Betaproteobacteria</taxon>
        <taxon>Burkholderiales</taxon>
        <taxon>Sphaerotilaceae</taxon>
        <taxon>Sphaerotilus</taxon>
    </lineage>
</organism>
<name>A0ABN6PLZ6_9BURK</name>
<protein>
    <recommendedName>
        <fullName evidence="2">TonB C-terminal domain-containing protein</fullName>
    </recommendedName>
</protein>
<reference evidence="3" key="1">
    <citation type="submission" date="2022-04" db="EMBL/GenBank/DDBJ databases">
        <title>Whole genome sequence of Sphaerotilus sp. FB-5.</title>
        <authorList>
            <person name="Takeda M."/>
            <person name="Narihara S."/>
            <person name="Akimoto M."/>
            <person name="Akimoto R."/>
            <person name="Nishiyashiki S."/>
            <person name="Murakami T."/>
        </authorList>
    </citation>
    <scope>NUCLEOTIDE SEQUENCE</scope>
    <source>
        <strain evidence="3">FB-5</strain>
    </source>
</reference>
<dbReference type="Pfam" id="PF03544">
    <property type="entry name" value="TonB_C"/>
    <property type="match status" value="1"/>
</dbReference>
<dbReference type="RefSeq" id="WP_251973129.1">
    <property type="nucleotide sequence ID" value="NZ_AP025730.1"/>
</dbReference>
<evidence type="ECO:0000256" key="1">
    <source>
        <dbReference type="SAM" id="MobiDB-lite"/>
    </source>
</evidence>
<evidence type="ECO:0000313" key="3">
    <source>
        <dbReference type="EMBL" id="BDI05062.1"/>
    </source>
</evidence>